<gene>
    <name evidence="2" type="ORF">HRI_001700600</name>
</gene>
<dbReference type="EMBL" id="BSYR01000017">
    <property type="protein sequence ID" value="GMI80313.1"/>
    <property type="molecule type" value="Genomic_DNA"/>
</dbReference>
<organism evidence="2 3">
    <name type="scientific">Hibiscus trionum</name>
    <name type="common">Flower of an hour</name>
    <dbReference type="NCBI Taxonomy" id="183268"/>
    <lineage>
        <taxon>Eukaryota</taxon>
        <taxon>Viridiplantae</taxon>
        <taxon>Streptophyta</taxon>
        <taxon>Embryophyta</taxon>
        <taxon>Tracheophyta</taxon>
        <taxon>Spermatophyta</taxon>
        <taxon>Magnoliopsida</taxon>
        <taxon>eudicotyledons</taxon>
        <taxon>Gunneridae</taxon>
        <taxon>Pentapetalae</taxon>
        <taxon>rosids</taxon>
        <taxon>malvids</taxon>
        <taxon>Malvales</taxon>
        <taxon>Malvaceae</taxon>
        <taxon>Malvoideae</taxon>
        <taxon>Hibiscus</taxon>
    </lineage>
</organism>
<proteinExistence type="predicted"/>
<sequence>MATGKIECEESKSNKVYTRKIHNKPTSVPLQSSQQTLATTTTANDNNSEHQLPLQPFDAVATDDSSCHNRLQQGVKNATNGIATSWYVKYDNLVKINLNVLSKNKVMVLKRKLATELEEVRGLVNKFEAEKT</sequence>
<comment type="caution">
    <text evidence="2">The sequence shown here is derived from an EMBL/GenBank/DDBJ whole genome shotgun (WGS) entry which is preliminary data.</text>
</comment>
<feature type="region of interest" description="Disordered" evidence="1">
    <location>
        <begin position="21"/>
        <end position="51"/>
    </location>
</feature>
<feature type="compositionally biased region" description="Low complexity" evidence="1">
    <location>
        <begin position="30"/>
        <end position="43"/>
    </location>
</feature>
<name>A0A9W7LXQ4_HIBTR</name>
<dbReference type="Proteomes" id="UP001165190">
    <property type="component" value="Unassembled WGS sequence"/>
</dbReference>
<dbReference type="AlphaFoldDB" id="A0A9W7LXQ4"/>
<protein>
    <submittedName>
        <fullName evidence="2">Uncharacterized protein</fullName>
    </submittedName>
</protein>
<accession>A0A9W7LXQ4</accession>
<evidence type="ECO:0000256" key="1">
    <source>
        <dbReference type="SAM" id="MobiDB-lite"/>
    </source>
</evidence>
<keyword evidence="3" id="KW-1185">Reference proteome</keyword>
<evidence type="ECO:0000313" key="3">
    <source>
        <dbReference type="Proteomes" id="UP001165190"/>
    </source>
</evidence>
<evidence type="ECO:0000313" key="2">
    <source>
        <dbReference type="EMBL" id="GMI80313.1"/>
    </source>
</evidence>
<reference evidence="2" key="1">
    <citation type="submission" date="2023-05" db="EMBL/GenBank/DDBJ databases">
        <title>Genome and transcriptome analyses reveal genes involved in the formation of fine ridges on petal epidermal cells in Hibiscus trionum.</title>
        <authorList>
            <person name="Koshimizu S."/>
            <person name="Masuda S."/>
            <person name="Ishii T."/>
            <person name="Shirasu K."/>
            <person name="Hoshino A."/>
            <person name="Arita M."/>
        </authorList>
    </citation>
    <scope>NUCLEOTIDE SEQUENCE</scope>
    <source>
        <strain evidence="2">Hamamatsu line</strain>
    </source>
</reference>